<dbReference type="GO" id="GO:0006428">
    <property type="term" value="P:isoleucyl-tRNA aminoacylation"/>
    <property type="evidence" value="ECO:0007669"/>
    <property type="project" value="TreeGrafter"/>
</dbReference>
<evidence type="ECO:0000256" key="3">
    <source>
        <dbReference type="ARBA" id="ARBA00022840"/>
    </source>
</evidence>
<evidence type="ECO:0000256" key="1">
    <source>
        <dbReference type="ARBA" id="ARBA00022598"/>
    </source>
</evidence>
<dbReference type="HOGENOM" id="CLU_1369137_0_0_1"/>
<proteinExistence type="predicted"/>
<keyword evidence="8" id="KW-1185">Reference proteome</keyword>
<reference evidence="7 8" key="1">
    <citation type="submission" date="2014-04" db="EMBL/GenBank/DDBJ databases">
        <title>Evolutionary Origins and Diversification of the Mycorrhizal Mutualists.</title>
        <authorList>
            <consortium name="DOE Joint Genome Institute"/>
            <consortium name="Mycorrhizal Genomics Consortium"/>
            <person name="Kohler A."/>
            <person name="Kuo A."/>
            <person name="Nagy L.G."/>
            <person name="Floudas D."/>
            <person name="Copeland A."/>
            <person name="Barry K.W."/>
            <person name="Cichocki N."/>
            <person name="Veneault-Fourrey C."/>
            <person name="LaButti K."/>
            <person name="Lindquist E.A."/>
            <person name="Lipzen A."/>
            <person name="Lundell T."/>
            <person name="Morin E."/>
            <person name="Murat C."/>
            <person name="Riley R."/>
            <person name="Ohm R."/>
            <person name="Sun H."/>
            <person name="Tunlid A."/>
            <person name="Henrissat B."/>
            <person name="Grigoriev I.V."/>
            <person name="Hibbett D.S."/>
            <person name="Martin F."/>
        </authorList>
    </citation>
    <scope>NUCLEOTIDE SEQUENCE [LARGE SCALE GENOMIC DNA]</scope>
    <source>
        <strain evidence="7 8">MD-312</strain>
    </source>
</reference>
<dbReference type="PANTHER" id="PTHR42765:SF1">
    <property type="entry name" value="ISOLEUCINE--TRNA LIGASE, MITOCHONDRIAL"/>
    <property type="match status" value="1"/>
</dbReference>
<name>A0A0C9VM01_9AGAM</name>
<keyword evidence="1" id="KW-0436">Ligase</keyword>
<evidence type="ECO:0000256" key="4">
    <source>
        <dbReference type="ARBA" id="ARBA00022917"/>
    </source>
</evidence>
<feature type="non-terminal residue" evidence="7">
    <location>
        <position position="1"/>
    </location>
</feature>
<evidence type="ECO:0000313" key="7">
    <source>
        <dbReference type="EMBL" id="KIJ58645.1"/>
    </source>
</evidence>
<keyword evidence="2" id="KW-0547">Nucleotide-binding</keyword>
<dbReference type="PANTHER" id="PTHR42765">
    <property type="entry name" value="SOLEUCYL-TRNA SYNTHETASE"/>
    <property type="match status" value="1"/>
</dbReference>
<dbReference type="GO" id="GO:0032543">
    <property type="term" value="P:mitochondrial translation"/>
    <property type="evidence" value="ECO:0007669"/>
    <property type="project" value="TreeGrafter"/>
</dbReference>
<dbReference type="InterPro" id="IPR050081">
    <property type="entry name" value="Ile-tRNA_ligase"/>
</dbReference>
<dbReference type="GO" id="GO:0005739">
    <property type="term" value="C:mitochondrion"/>
    <property type="evidence" value="ECO:0007669"/>
    <property type="project" value="TreeGrafter"/>
</dbReference>
<dbReference type="Gene3D" id="1.10.730.20">
    <property type="match status" value="1"/>
</dbReference>
<evidence type="ECO:0000256" key="2">
    <source>
        <dbReference type="ARBA" id="ARBA00022741"/>
    </source>
</evidence>
<sequence length="200" mass="22037">ILRSMTSVLAPVLPHLAEEINAQSLDGATSKSFFAQKWEPLSTEWDDPQAEKDMGSLLMVRNTVLSLLENARGDKNLKSALEAKVTIAIPSDAIGTELIQLLRREGLASENLLKTLFIVSDVRLTDRGDRPAGAPEWSYSGSLKIPDSDAEITIRVEPATLRKCPRCWTFARTDEDELCQRCKDVGHSRDEVGGLDSEEG</sequence>
<dbReference type="OrthoDB" id="2688157at2759"/>
<dbReference type="EMBL" id="KN839919">
    <property type="protein sequence ID" value="KIJ58645.1"/>
    <property type="molecule type" value="Genomic_DNA"/>
</dbReference>
<dbReference type="InterPro" id="IPR013155">
    <property type="entry name" value="M/V/L/I-tRNA-synth_anticd-bd"/>
</dbReference>
<gene>
    <name evidence="7" type="ORF">HYDPIDRAFT_171201</name>
</gene>
<evidence type="ECO:0000259" key="6">
    <source>
        <dbReference type="Pfam" id="PF08264"/>
    </source>
</evidence>
<keyword evidence="5" id="KW-0030">Aminoacyl-tRNA synthetase</keyword>
<dbReference type="Pfam" id="PF08264">
    <property type="entry name" value="Anticodon_1"/>
    <property type="match status" value="1"/>
</dbReference>
<feature type="domain" description="Methionyl/Valyl/Leucyl/Isoleucyl-tRNA synthetase anticodon-binding" evidence="6">
    <location>
        <begin position="2"/>
        <end position="87"/>
    </location>
</feature>
<keyword evidence="3" id="KW-0067">ATP-binding</keyword>
<dbReference type="Proteomes" id="UP000053820">
    <property type="component" value="Unassembled WGS sequence"/>
</dbReference>
<dbReference type="GO" id="GO:0004822">
    <property type="term" value="F:isoleucine-tRNA ligase activity"/>
    <property type="evidence" value="ECO:0007669"/>
    <property type="project" value="TreeGrafter"/>
</dbReference>
<keyword evidence="4" id="KW-0648">Protein biosynthesis</keyword>
<dbReference type="SUPFAM" id="SSF47323">
    <property type="entry name" value="Anticodon-binding domain of a subclass of class I aminoacyl-tRNA synthetases"/>
    <property type="match status" value="1"/>
</dbReference>
<dbReference type="InterPro" id="IPR009080">
    <property type="entry name" value="tRNAsynth_Ia_anticodon-bd"/>
</dbReference>
<protein>
    <recommendedName>
        <fullName evidence="6">Methionyl/Valyl/Leucyl/Isoleucyl-tRNA synthetase anticodon-binding domain-containing protein</fullName>
    </recommendedName>
</protein>
<evidence type="ECO:0000313" key="8">
    <source>
        <dbReference type="Proteomes" id="UP000053820"/>
    </source>
</evidence>
<organism evidence="7 8">
    <name type="scientific">Hydnomerulius pinastri MD-312</name>
    <dbReference type="NCBI Taxonomy" id="994086"/>
    <lineage>
        <taxon>Eukaryota</taxon>
        <taxon>Fungi</taxon>
        <taxon>Dikarya</taxon>
        <taxon>Basidiomycota</taxon>
        <taxon>Agaricomycotina</taxon>
        <taxon>Agaricomycetes</taxon>
        <taxon>Agaricomycetidae</taxon>
        <taxon>Boletales</taxon>
        <taxon>Boletales incertae sedis</taxon>
        <taxon>Leucogyrophana</taxon>
    </lineage>
</organism>
<dbReference type="GO" id="GO:0005524">
    <property type="term" value="F:ATP binding"/>
    <property type="evidence" value="ECO:0007669"/>
    <property type="project" value="UniProtKB-KW"/>
</dbReference>
<accession>A0A0C9VM01</accession>
<evidence type="ECO:0000256" key="5">
    <source>
        <dbReference type="ARBA" id="ARBA00023146"/>
    </source>
</evidence>
<dbReference type="AlphaFoldDB" id="A0A0C9VM01"/>